<dbReference type="InterPro" id="IPR011008">
    <property type="entry name" value="Dimeric_a/b-barrel"/>
</dbReference>
<comment type="caution">
    <text evidence="3">The sequence shown here is derived from an EMBL/GenBank/DDBJ whole genome shotgun (WGS) entry which is preliminary data.</text>
</comment>
<evidence type="ECO:0000313" key="4">
    <source>
        <dbReference type="Proteomes" id="UP001596174"/>
    </source>
</evidence>
<gene>
    <name evidence="3" type="ORF">ACFP3V_22965</name>
</gene>
<dbReference type="SUPFAM" id="SSF54909">
    <property type="entry name" value="Dimeric alpha+beta barrel"/>
    <property type="match status" value="1"/>
</dbReference>
<dbReference type="Pfam" id="PF01037">
    <property type="entry name" value="AsnC_trans_reg"/>
    <property type="match status" value="1"/>
</dbReference>
<dbReference type="EMBL" id="JBHSQJ010000100">
    <property type="protein sequence ID" value="MFC5910067.1"/>
    <property type="molecule type" value="Genomic_DNA"/>
</dbReference>
<dbReference type="InterPro" id="IPR019887">
    <property type="entry name" value="Tscrpt_reg_AsnC/Lrp_C"/>
</dbReference>
<feature type="domain" description="Transcription regulator AsnC/Lrp ligand binding" evidence="2">
    <location>
        <begin position="51"/>
        <end position="111"/>
    </location>
</feature>
<sequence>MAAGRPRAGRAWAFRQRRVGAPPGRRLGEAVSGGAGPGRSSGQAPAGPAGQEFEEIVASFEEVVEFRRLFGRPDYFLRVEVADHAAYEAFATTKLSGLPGVLRMTSHLTMEKIKTDG</sequence>
<dbReference type="Proteomes" id="UP001596174">
    <property type="component" value="Unassembled WGS sequence"/>
</dbReference>
<reference evidence="4" key="1">
    <citation type="journal article" date="2019" name="Int. J. Syst. Evol. Microbiol.">
        <title>The Global Catalogue of Microorganisms (GCM) 10K type strain sequencing project: providing services to taxonomists for standard genome sequencing and annotation.</title>
        <authorList>
            <consortium name="The Broad Institute Genomics Platform"/>
            <consortium name="The Broad Institute Genome Sequencing Center for Infectious Disease"/>
            <person name="Wu L."/>
            <person name="Ma J."/>
        </authorList>
    </citation>
    <scope>NUCLEOTIDE SEQUENCE [LARGE SCALE GENOMIC DNA]</scope>
    <source>
        <strain evidence="4">JCM 4816</strain>
    </source>
</reference>
<keyword evidence="4" id="KW-1185">Reference proteome</keyword>
<organism evidence="3 4">
    <name type="scientific">Streptacidiphilus monticola</name>
    <dbReference type="NCBI Taxonomy" id="2161674"/>
    <lineage>
        <taxon>Bacteria</taxon>
        <taxon>Bacillati</taxon>
        <taxon>Actinomycetota</taxon>
        <taxon>Actinomycetes</taxon>
        <taxon>Kitasatosporales</taxon>
        <taxon>Streptomycetaceae</taxon>
        <taxon>Streptacidiphilus</taxon>
    </lineage>
</organism>
<dbReference type="Gene3D" id="3.30.70.920">
    <property type="match status" value="1"/>
</dbReference>
<accession>A0ABW1G945</accession>
<evidence type="ECO:0000313" key="3">
    <source>
        <dbReference type="EMBL" id="MFC5910067.1"/>
    </source>
</evidence>
<evidence type="ECO:0000259" key="2">
    <source>
        <dbReference type="Pfam" id="PF01037"/>
    </source>
</evidence>
<name>A0ABW1G945_9ACTN</name>
<proteinExistence type="predicted"/>
<evidence type="ECO:0000256" key="1">
    <source>
        <dbReference type="SAM" id="MobiDB-lite"/>
    </source>
</evidence>
<dbReference type="RefSeq" id="WP_380586576.1">
    <property type="nucleotide sequence ID" value="NZ_JBHSQJ010000100.1"/>
</dbReference>
<protein>
    <submittedName>
        <fullName evidence="3">Lrp/AsnC ligand binding domain-containing protein</fullName>
    </submittedName>
</protein>
<feature type="region of interest" description="Disordered" evidence="1">
    <location>
        <begin position="18"/>
        <end position="51"/>
    </location>
</feature>